<dbReference type="EMBL" id="CP098747">
    <property type="protein sequence ID" value="USG62562.1"/>
    <property type="molecule type" value="Genomic_DNA"/>
</dbReference>
<evidence type="ECO:0008006" key="3">
    <source>
        <dbReference type="Google" id="ProtNLM"/>
    </source>
</evidence>
<gene>
    <name evidence="1" type="ORF">NBZ79_06185</name>
</gene>
<sequence length="105" mass="10816">MPKFVLAYHGSPQFDTKEDGANHMVAWKQWSESLGDAVVDPGMPVGASKTVSSAGIENGGGANPLAGITILQAETIDAAVVMAQSCPHIDAGGSIEVAEAMDMEM</sequence>
<accession>A0ABY4W5U5</accession>
<name>A0ABY4W5U5_9PROT</name>
<dbReference type="Proteomes" id="UP001056291">
    <property type="component" value="Chromosome"/>
</dbReference>
<dbReference type="InterPro" id="IPR011008">
    <property type="entry name" value="Dimeric_a/b-barrel"/>
</dbReference>
<organism evidence="1 2">
    <name type="scientific">Sneathiella marina</name>
    <dbReference type="NCBI Taxonomy" id="2950108"/>
    <lineage>
        <taxon>Bacteria</taxon>
        <taxon>Pseudomonadati</taxon>
        <taxon>Pseudomonadota</taxon>
        <taxon>Alphaproteobacteria</taxon>
        <taxon>Sneathiellales</taxon>
        <taxon>Sneathiellaceae</taxon>
        <taxon>Sneathiella</taxon>
    </lineage>
</organism>
<proteinExistence type="predicted"/>
<dbReference type="Gene3D" id="3.30.70.1060">
    <property type="entry name" value="Dimeric alpha+beta barrel"/>
    <property type="match status" value="1"/>
</dbReference>
<evidence type="ECO:0000313" key="2">
    <source>
        <dbReference type="Proteomes" id="UP001056291"/>
    </source>
</evidence>
<dbReference type="SUPFAM" id="SSF54909">
    <property type="entry name" value="Dimeric alpha+beta barrel"/>
    <property type="match status" value="1"/>
</dbReference>
<keyword evidence="2" id="KW-1185">Reference proteome</keyword>
<reference evidence="1" key="1">
    <citation type="submission" date="2022-06" db="EMBL/GenBank/DDBJ databases">
        <title>Sneathiella actinostolidae sp. nov., isolated from a sea anemonein the Western Pacific Ocean.</title>
        <authorList>
            <person name="Wei M.J."/>
        </authorList>
    </citation>
    <scope>NUCLEOTIDE SEQUENCE</scope>
    <source>
        <strain evidence="1">PHK-P5</strain>
    </source>
</reference>
<protein>
    <recommendedName>
        <fullName evidence="3">YCII-related domain-containing protein</fullName>
    </recommendedName>
</protein>
<evidence type="ECO:0000313" key="1">
    <source>
        <dbReference type="EMBL" id="USG62562.1"/>
    </source>
</evidence>
<dbReference type="RefSeq" id="WP_251936433.1">
    <property type="nucleotide sequence ID" value="NZ_CP098747.1"/>
</dbReference>